<evidence type="ECO:0000313" key="1">
    <source>
        <dbReference type="EMBL" id="KNC48733.1"/>
    </source>
</evidence>
<accession>A0A0L0DBQ5</accession>
<dbReference type="AlphaFoldDB" id="A0A0L0DBQ5"/>
<proteinExistence type="predicted"/>
<dbReference type="Proteomes" id="UP000054408">
    <property type="component" value="Unassembled WGS sequence"/>
</dbReference>
<dbReference type="EMBL" id="GL349434">
    <property type="protein sequence ID" value="KNC48733.1"/>
    <property type="molecule type" value="Genomic_DNA"/>
</dbReference>
<dbReference type="GeneID" id="25560314"/>
<organism evidence="1 2">
    <name type="scientific">Thecamonas trahens ATCC 50062</name>
    <dbReference type="NCBI Taxonomy" id="461836"/>
    <lineage>
        <taxon>Eukaryota</taxon>
        <taxon>Apusozoa</taxon>
        <taxon>Apusomonadida</taxon>
        <taxon>Apusomonadidae</taxon>
        <taxon>Thecamonas</taxon>
    </lineage>
</organism>
<name>A0A0L0DBQ5_THETB</name>
<gene>
    <name evidence="1" type="ORF">AMSG_00508</name>
</gene>
<reference evidence="1 2" key="1">
    <citation type="submission" date="2010-05" db="EMBL/GenBank/DDBJ databases">
        <title>The Genome Sequence of Thecamonas trahens ATCC 50062.</title>
        <authorList>
            <consortium name="The Broad Institute Genome Sequencing Platform"/>
            <person name="Russ C."/>
            <person name="Cuomo C."/>
            <person name="Shea T."/>
            <person name="Young S.K."/>
            <person name="Zeng Q."/>
            <person name="Koehrsen M."/>
            <person name="Haas B."/>
            <person name="Borodovsky M."/>
            <person name="Guigo R."/>
            <person name="Alvarado L."/>
            <person name="Berlin A."/>
            <person name="Bochicchio J."/>
            <person name="Borenstein D."/>
            <person name="Chapman S."/>
            <person name="Chen Z."/>
            <person name="Freedman E."/>
            <person name="Gellesch M."/>
            <person name="Goldberg J."/>
            <person name="Griggs A."/>
            <person name="Gujja S."/>
            <person name="Heilman E."/>
            <person name="Heiman D."/>
            <person name="Hepburn T."/>
            <person name="Howarth C."/>
            <person name="Jen D."/>
            <person name="Larson L."/>
            <person name="Mehta T."/>
            <person name="Park D."/>
            <person name="Pearson M."/>
            <person name="Roberts A."/>
            <person name="Saif S."/>
            <person name="Shenoy N."/>
            <person name="Sisk P."/>
            <person name="Stolte C."/>
            <person name="Sykes S."/>
            <person name="Thomson T."/>
            <person name="Walk T."/>
            <person name="White J."/>
            <person name="Yandava C."/>
            <person name="Burger G."/>
            <person name="Gray M.W."/>
            <person name="Holland P.W.H."/>
            <person name="King N."/>
            <person name="Lang F.B.F."/>
            <person name="Roger A.J."/>
            <person name="Ruiz-Trillo I."/>
            <person name="Lander E."/>
            <person name="Nusbaum C."/>
        </authorList>
    </citation>
    <scope>NUCLEOTIDE SEQUENCE [LARGE SCALE GENOMIC DNA]</scope>
    <source>
        <strain evidence="1 2">ATCC 50062</strain>
    </source>
</reference>
<evidence type="ECO:0000313" key="2">
    <source>
        <dbReference type="Proteomes" id="UP000054408"/>
    </source>
</evidence>
<protein>
    <submittedName>
        <fullName evidence="1">Uncharacterized protein</fullName>
    </submittedName>
</protein>
<dbReference type="RefSeq" id="XP_013762785.1">
    <property type="nucleotide sequence ID" value="XM_013907331.1"/>
</dbReference>
<keyword evidence="2" id="KW-1185">Reference proteome</keyword>
<sequence length="417" mass="45712">MLRVGLGKAMGVAVSHAPRPAMAALPLSGSKRLTGSLAASLVASVRNMRPMLVRRASSGASAGAEPAGEPERERTAELVGEATEATTVVAAGEEARRGMAPDSGLWETDEESRARMAMWERAWDATVAPAWTAFAGSEIGRASLAAARSVFDSLFEYKPLGRGRPMGFSPGKVKLDKGRLFSKWNLPKALEFLALELPLPKFGFDLAPPVTEETLFRFMASMQEFGSVFSHARDTDEKTRHLVLARMLQEVLTPYTHLSINIGKKLAGRYAEGPVQFSIGPPTFPPHMPAIVVVSAPPSGFDKARGMLFVQLHAAFERNTVNRKYYDRLFGVVTDTRHWWFYIYDPLAHQFYESELILVNDFFDTPSIEALLCALNQVMAEANVIVSSNRVQDDDVKHAAEAAVQAFQPFGGKRQAL</sequence>